<evidence type="ECO:0000259" key="2">
    <source>
        <dbReference type="Pfam" id="PF12229"/>
    </source>
</evidence>
<name>A0ABP7NPK1_9ACTN</name>
<dbReference type="EMBL" id="BAAAZW010000001">
    <property type="protein sequence ID" value="GAA3950452.1"/>
    <property type="molecule type" value="Genomic_DNA"/>
</dbReference>
<organism evidence="3 4">
    <name type="scientific">Gordonia caeni</name>
    <dbReference type="NCBI Taxonomy" id="1007097"/>
    <lineage>
        <taxon>Bacteria</taxon>
        <taxon>Bacillati</taxon>
        <taxon>Actinomycetota</taxon>
        <taxon>Actinomycetes</taxon>
        <taxon>Mycobacteriales</taxon>
        <taxon>Gordoniaceae</taxon>
        <taxon>Gordonia</taxon>
    </lineage>
</organism>
<dbReference type="PANTHER" id="PTHR35788">
    <property type="entry name" value="EXPORTED PROTEIN-RELATED"/>
    <property type="match status" value="1"/>
</dbReference>
<feature type="compositionally biased region" description="Polar residues" evidence="1">
    <location>
        <begin position="485"/>
        <end position="495"/>
    </location>
</feature>
<protein>
    <submittedName>
        <fullName evidence="3">VanW family protein</fullName>
    </submittedName>
</protein>
<reference evidence="4" key="1">
    <citation type="journal article" date="2019" name="Int. J. Syst. Evol. Microbiol.">
        <title>The Global Catalogue of Microorganisms (GCM) 10K type strain sequencing project: providing services to taxonomists for standard genome sequencing and annotation.</title>
        <authorList>
            <consortium name="The Broad Institute Genomics Platform"/>
            <consortium name="The Broad Institute Genome Sequencing Center for Infectious Disease"/>
            <person name="Wu L."/>
            <person name="Ma J."/>
        </authorList>
    </citation>
    <scope>NUCLEOTIDE SEQUENCE [LARGE SCALE GENOMIC DNA]</scope>
    <source>
        <strain evidence="4">JCM 16923</strain>
    </source>
</reference>
<keyword evidence="4" id="KW-1185">Reference proteome</keyword>
<feature type="region of interest" description="Disordered" evidence="1">
    <location>
        <begin position="482"/>
        <end position="501"/>
    </location>
</feature>
<dbReference type="Pfam" id="PF04294">
    <property type="entry name" value="VanW"/>
    <property type="match status" value="1"/>
</dbReference>
<accession>A0ABP7NPK1</accession>
<gene>
    <name evidence="3" type="ORF">GCM10022231_05200</name>
</gene>
<feature type="domain" description="YoaR-like putative peptidoglycan binding" evidence="2">
    <location>
        <begin position="71"/>
        <end position="175"/>
    </location>
</feature>
<dbReference type="InterPro" id="IPR022029">
    <property type="entry name" value="YoaR-like_PG-bd"/>
</dbReference>
<dbReference type="PANTHER" id="PTHR35788:SF1">
    <property type="entry name" value="EXPORTED PROTEIN"/>
    <property type="match status" value="1"/>
</dbReference>
<dbReference type="InterPro" id="IPR052913">
    <property type="entry name" value="Glycopeptide_resist_protein"/>
</dbReference>
<evidence type="ECO:0000256" key="1">
    <source>
        <dbReference type="SAM" id="MobiDB-lite"/>
    </source>
</evidence>
<evidence type="ECO:0000313" key="4">
    <source>
        <dbReference type="Proteomes" id="UP001418444"/>
    </source>
</evidence>
<dbReference type="Pfam" id="PF12229">
    <property type="entry name" value="PG_binding_4"/>
    <property type="match status" value="2"/>
</dbReference>
<sequence length="548" mass="57623">MARGLLAALLLGGLVFAVDLVLTHGKTARGAQIAEFGLGDLTPDQAQAALEKLSVSAVSPVVLQTDSGQATVDPAALGLSFDADATLDRLLEQPSNPWTRLTSMLGAARQVTPVVHLDQEAFNEELDEQRKTLERAAVEGGVHFDGTTPVADLPSSGLRIDRDAAQHTLAEKWLTGGPITLAMEPFDPTVSAEVVQQTMDGPARQVTDSALRLTGQGDAVTVSPRQLGALVTFVPDGKGGLVPAVTQRRLKAVLGNDLAGTESTPVSASFRLAGGSPQVVPARNGAKVDAPATATALAEASVADQRTAKIAYTTLRPKITTAKARGLGVREVVAEFTTGDFSGPSGENIRLVAQQVDGAVVLPGETFSLNGHTGPRGSAQGYVTSTIIDHGHASNAVGGGISQFATTLYNAAYFAGLEDVTHTEHAYYISRYPEAREATVFEGLIDLQFRNNTDSGILIETAWSPSSITVRMWGTKQFEVESFTGERSSPTSPQTLELPAGDDCIPSSGSPGFTTSNTRVVRDARSGGEISRNTRTVRYAPEPIVRCR</sequence>
<dbReference type="InterPro" id="IPR007391">
    <property type="entry name" value="Vancomycin_resist_VanW"/>
</dbReference>
<feature type="domain" description="YoaR-like putative peptidoglycan binding" evidence="2">
    <location>
        <begin position="241"/>
        <end position="307"/>
    </location>
</feature>
<dbReference type="Proteomes" id="UP001418444">
    <property type="component" value="Unassembled WGS sequence"/>
</dbReference>
<comment type="caution">
    <text evidence="3">The sequence shown here is derived from an EMBL/GenBank/DDBJ whole genome shotgun (WGS) entry which is preliminary data.</text>
</comment>
<proteinExistence type="predicted"/>
<evidence type="ECO:0000313" key="3">
    <source>
        <dbReference type="EMBL" id="GAA3950452.1"/>
    </source>
</evidence>